<reference evidence="6 7" key="1">
    <citation type="submission" date="2017-01" db="EMBL/GenBank/DDBJ databases">
        <authorList>
            <person name="Mah S.A."/>
            <person name="Swanson W.J."/>
            <person name="Moy G.W."/>
            <person name="Vacquier V.D."/>
        </authorList>
    </citation>
    <scope>NUCLEOTIDE SEQUENCE [LARGE SCALE GENOMIC DNA]</scope>
    <source>
        <strain evidence="6 7">DSM 11589</strain>
    </source>
</reference>
<dbReference type="Gene3D" id="1.20.140.10">
    <property type="entry name" value="Butyryl-CoA Dehydrogenase, subunit A, domain 3"/>
    <property type="match status" value="1"/>
</dbReference>
<dbReference type="Pfam" id="PF11794">
    <property type="entry name" value="HpaB_N"/>
    <property type="match status" value="1"/>
</dbReference>
<keyword evidence="7" id="KW-1185">Reference proteome</keyword>
<dbReference type="STRING" id="80876.SAMN05421779_10945"/>
<name>A0A1N7Q0R7_9PROT</name>
<feature type="domain" description="HpaB/PvcC/4-BUDH N-terminal" evidence="5">
    <location>
        <begin position="4"/>
        <end position="267"/>
    </location>
</feature>
<keyword evidence="2" id="KW-0274">FAD</keyword>
<organism evidence="6 7">
    <name type="scientific">Insolitispirillum peregrinum</name>
    <dbReference type="NCBI Taxonomy" id="80876"/>
    <lineage>
        <taxon>Bacteria</taxon>
        <taxon>Pseudomonadati</taxon>
        <taxon>Pseudomonadota</taxon>
        <taxon>Alphaproteobacteria</taxon>
        <taxon>Rhodospirillales</taxon>
        <taxon>Novispirillaceae</taxon>
        <taxon>Insolitispirillum</taxon>
    </lineage>
</organism>
<keyword evidence="6" id="KW-0503">Monooxygenase</keyword>
<dbReference type="InterPro" id="IPR004925">
    <property type="entry name" value="HpaB/PvcC/4-BUDH"/>
</dbReference>
<dbReference type="InterPro" id="IPR024719">
    <property type="entry name" value="HpaB/PvcC/4-BUDH_C"/>
</dbReference>
<keyword evidence="1" id="KW-0285">Flavoprotein</keyword>
<dbReference type="Proteomes" id="UP000185678">
    <property type="component" value="Unassembled WGS sequence"/>
</dbReference>
<dbReference type="GO" id="GO:0004497">
    <property type="term" value="F:monooxygenase activity"/>
    <property type="evidence" value="ECO:0007669"/>
    <property type="project" value="UniProtKB-KW"/>
</dbReference>
<dbReference type="InterPro" id="IPR024674">
    <property type="entry name" value="HpaB/PvcC/4-BUDH_N"/>
</dbReference>
<dbReference type="InterPro" id="IPR009100">
    <property type="entry name" value="AcylCoA_DH/oxidase_NM_dom_sf"/>
</dbReference>
<evidence type="ECO:0000256" key="1">
    <source>
        <dbReference type="ARBA" id="ARBA00022630"/>
    </source>
</evidence>
<evidence type="ECO:0000256" key="2">
    <source>
        <dbReference type="ARBA" id="ARBA00022827"/>
    </source>
</evidence>
<dbReference type="SUPFAM" id="SSF47203">
    <property type="entry name" value="Acyl-CoA dehydrogenase C-terminal domain-like"/>
    <property type="match status" value="1"/>
</dbReference>
<dbReference type="PANTHER" id="PTHR36117">
    <property type="entry name" value="4-HYDROXYPHENYLACETATE 3-MONOOXYGENASE-RELATED"/>
    <property type="match status" value="1"/>
</dbReference>
<keyword evidence="3" id="KW-0560">Oxidoreductase</keyword>
<protein>
    <submittedName>
        <fullName evidence="6">4-hydroxyphenylacetate 3-monooxygenase</fullName>
    </submittedName>
</protein>
<dbReference type="GO" id="GO:0016627">
    <property type="term" value="F:oxidoreductase activity, acting on the CH-CH group of donors"/>
    <property type="evidence" value="ECO:0007669"/>
    <property type="project" value="InterPro"/>
</dbReference>
<gene>
    <name evidence="6" type="ORF">SAMN05421779_10945</name>
</gene>
<dbReference type="RefSeq" id="WP_076401918.1">
    <property type="nucleotide sequence ID" value="NZ_FTOA01000009.1"/>
</dbReference>
<evidence type="ECO:0000313" key="7">
    <source>
        <dbReference type="Proteomes" id="UP000185678"/>
    </source>
</evidence>
<dbReference type="Pfam" id="PF03241">
    <property type="entry name" value="HpaB"/>
    <property type="match status" value="1"/>
</dbReference>
<dbReference type="EMBL" id="FTOA01000009">
    <property type="protein sequence ID" value="SIT16411.1"/>
    <property type="molecule type" value="Genomic_DNA"/>
</dbReference>
<dbReference type="InterPro" id="IPR036250">
    <property type="entry name" value="AcylCo_DH-like_C"/>
</dbReference>
<feature type="domain" description="HpaB/PvcC/4-BUDH C-terminal" evidence="4">
    <location>
        <begin position="277"/>
        <end position="477"/>
    </location>
</feature>
<evidence type="ECO:0000256" key="3">
    <source>
        <dbReference type="ARBA" id="ARBA00023002"/>
    </source>
</evidence>
<proteinExistence type="predicted"/>
<accession>A0A1N7Q0R7</accession>
<dbReference type="AlphaFoldDB" id="A0A1N7Q0R7"/>
<evidence type="ECO:0000259" key="5">
    <source>
        <dbReference type="Pfam" id="PF11794"/>
    </source>
</evidence>
<dbReference type="OrthoDB" id="7233724at2"/>
<dbReference type="PANTHER" id="PTHR36117:SF3">
    <property type="entry name" value="4-HYDROXYPHENYLACETATE 3-MONOOXYGENASE-RELATED"/>
    <property type="match status" value="1"/>
</dbReference>
<evidence type="ECO:0000259" key="4">
    <source>
        <dbReference type="Pfam" id="PF03241"/>
    </source>
</evidence>
<dbReference type="InterPro" id="IPR046373">
    <property type="entry name" value="Acyl-CoA_Oxase/DH_mid-dom_sf"/>
</dbReference>
<sequence length="495" mass="54678">MIRTGEQYRESIRDGREVSINGEVVRDVPSHPMFKPLVDIRARIYDMQHDPAHAHLMTYQEGDETSAIANRLPLVQADWWDKRRATDAILDTVGGVVTRVGDETVGEMWSLFDGQDILNDVDPQFARNIRDHIHHVLHRDPFHVSANTDPKGDRSRPPYEQDPDMLLHVVRETDAGLVVRGAKYETAAAYANQAFTKPTIADWGDAACSDYALGFICDLSSPGLKFLCRTGFAGRGAPEDYPLSSRFDEIESLVVFDDVLVPWENVLFYRHTRAAQFIRATLHRYSAFAFVQRLLKQADLLIGTALLSVRQTGLEGRSAVQEKLAQLAVYREGIHAHLTAAITLGERSPAGLLMPNQSLLYAGRVLACGQLPQMMHLARELCGGQVCLTPDAAAFRDPVSGPWLQKFYATTAANADGTGAEDRRRLLALARDLLNSDYAGHRLSFALFAQSPPFAHLAAVYRSFDWDGPLAFVRQAAGLASPSPSDEGSSVSGDH</sequence>
<dbReference type="Gene3D" id="1.10.3140.10">
    <property type="entry name" value="4-hydroxybutyryl-coa dehydratase, domain 1"/>
    <property type="match status" value="1"/>
</dbReference>
<evidence type="ECO:0000313" key="6">
    <source>
        <dbReference type="EMBL" id="SIT16411.1"/>
    </source>
</evidence>
<dbReference type="Gene3D" id="2.40.110.10">
    <property type="entry name" value="Butyryl-CoA Dehydrogenase, subunit A, domain 2"/>
    <property type="match status" value="1"/>
</dbReference>
<dbReference type="SUPFAM" id="SSF56645">
    <property type="entry name" value="Acyl-CoA dehydrogenase NM domain-like"/>
    <property type="match status" value="1"/>
</dbReference>